<keyword evidence="3 7" id="KW-1133">Transmembrane helix</keyword>
<evidence type="ECO:0000313" key="10">
    <source>
        <dbReference type="Proteomes" id="UP001451303"/>
    </source>
</evidence>
<evidence type="ECO:0000256" key="6">
    <source>
        <dbReference type="SAM" id="MobiDB-lite"/>
    </source>
</evidence>
<feature type="domain" description="Rhodopsin" evidence="8">
    <location>
        <begin position="37"/>
        <end position="256"/>
    </location>
</feature>
<organism evidence="9 10">
    <name type="scientific">Neurospora intermedia</name>
    <dbReference type="NCBI Taxonomy" id="5142"/>
    <lineage>
        <taxon>Eukaryota</taxon>
        <taxon>Fungi</taxon>
        <taxon>Dikarya</taxon>
        <taxon>Ascomycota</taxon>
        <taxon>Pezizomycotina</taxon>
        <taxon>Sordariomycetes</taxon>
        <taxon>Sordariomycetidae</taxon>
        <taxon>Sordariales</taxon>
        <taxon>Sordariaceae</taxon>
        <taxon>Neurospora</taxon>
    </lineage>
</organism>
<name>A0ABR3DR93_NEUIN</name>
<evidence type="ECO:0000259" key="8">
    <source>
        <dbReference type="Pfam" id="PF20684"/>
    </source>
</evidence>
<dbReference type="EMBL" id="JAVLET010000001">
    <property type="protein sequence ID" value="KAL0475190.1"/>
    <property type="molecule type" value="Genomic_DNA"/>
</dbReference>
<proteinExistence type="inferred from homology"/>
<evidence type="ECO:0000313" key="9">
    <source>
        <dbReference type="EMBL" id="KAL0475190.1"/>
    </source>
</evidence>
<feature type="transmembrane region" description="Helical" evidence="7">
    <location>
        <begin position="195"/>
        <end position="213"/>
    </location>
</feature>
<evidence type="ECO:0000256" key="5">
    <source>
        <dbReference type="ARBA" id="ARBA00038359"/>
    </source>
</evidence>
<reference evidence="9 10" key="1">
    <citation type="submission" date="2023-09" db="EMBL/GenBank/DDBJ databases">
        <title>Multi-omics analysis of a traditional fermented food reveals byproduct-associated fungal strains for waste-to-food upcycling.</title>
        <authorList>
            <consortium name="Lawrence Berkeley National Laboratory"/>
            <person name="Rekdal V.M."/>
            <person name="Villalobos-Escobedo J.M."/>
            <person name="Rodriguez-Valeron N."/>
            <person name="Garcia M.O."/>
            <person name="Vasquez D.P."/>
            <person name="Damayanti I."/>
            <person name="Sorensen P.M."/>
            <person name="Baidoo E.E."/>
            <person name="De Carvalho A.C."/>
            <person name="Riley R."/>
            <person name="Lipzen A."/>
            <person name="He G."/>
            <person name="Yan M."/>
            <person name="Haridas S."/>
            <person name="Daum C."/>
            <person name="Yoshinaga Y."/>
            <person name="Ng V."/>
            <person name="Grigoriev I.V."/>
            <person name="Munk R."/>
            <person name="Nuraida L."/>
            <person name="Wijaya C.H."/>
            <person name="Morales P.-C."/>
            <person name="Keasling J.D."/>
        </authorList>
    </citation>
    <scope>NUCLEOTIDE SEQUENCE [LARGE SCALE GENOMIC DNA]</scope>
    <source>
        <strain evidence="9 10">FGSC 2613</strain>
    </source>
</reference>
<keyword evidence="2 7" id="KW-0812">Transmembrane</keyword>
<dbReference type="PANTHER" id="PTHR33048:SF47">
    <property type="entry name" value="INTEGRAL MEMBRANE PROTEIN-RELATED"/>
    <property type="match status" value="1"/>
</dbReference>
<evidence type="ECO:0000256" key="1">
    <source>
        <dbReference type="ARBA" id="ARBA00004141"/>
    </source>
</evidence>
<keyword evidence="4 7" id="KW-0472">Membrane</keyword>
<feature type="transmembrane region" description="Helical" evidence="7">
    <location>
        <begin position="53"/>
        <end position="79"/>
    </location>
</feature>
<comment type="similarity">
    <text evidence="5">Belongs to the SAT4 family.</text>
</comment>
<dbReference type="Pfam" id="PF20684">
    <property type="entry name" value="Fung_rhodopsin"/>
    <property type="match status" value="1"/>
</dbReference>
<keyword evidence="10" id="KW-1185">Reference proteome</keyword>
<dbReference type="PANTHER" id="PTHR33048">
    <property type="entry name" value="PTH11-LIKE INTEGRAL MEMBRANE PROTEIN (AFU_ORTHOLOGUE AFUA_5G11245)"/>
    <property type="match status" value="1"/>
</dbReference>
<protein>
    <recommendedName>
        <fullName evidence="8">Rhodopsin domain-containing protein</fullName>
    </recommendedName>
</protein>
<gene>
    <name evidence="9" type="ORF">QR685DRAFT_568025</name>
</gene>
<feature type="region of interest" description="Disordered" evidence="6">
    <location>
        <begin position="322"/>
        <end position="363"/>
    </location>
</feature>
<accession>A0ABR3DR93</accession>
<comment type="subcellular location">
    <subcellularLocation>
        <location evidence="1">Membrane</location>
        <topology evidence="1">Multi-pass membrane protein</topology>
    </subcellularLocation>
</comment>
<dbReference type="InterPro" id="IPR049326">
    <property type="entry name" value="Rhodopsin_dom_fungi"/>
</dbReference>
<feature type="transmembrane region" description="Helical" evidence="7">
    <location>
        <begin position="99"/>
        <end position="121"/>
    </location>
</feature>
<dbReference type="Proteomes" id="UP001451303">
    <property type="component" value="Unassembled WGS sequence"/>
</dbReference>
<evidence type="ECO:0000256" key="3">
    <source>
        <dbReference type="ARBA" id="ARBA00022989"/>
    </source>
</evidence>
<evidence type="ECO:0000256" key="2">
    <source>
        <dbReference type="ARBA" id="ARBA00022692"/>
    </source>
</evidence>
<feature type="transmembrane region" description="Helical" evidence="7">
    <location>
        <begin position="133"/>
        <end position="154"/>
    </location>
</feature>
<comment type="caution">
    <text evidence="9">The sequence shown here is derived from an EMBL/GenBank/DDBJ whole genome shotgun (WGS) entry which is preliminary data.</text>
</comment>
<feature type="transmembrane region" description="Helical" evidence="7">
    <location>
        <begin position="20"/>
        <end position="41"/>
    </location>
</feature>
<evidence type="ECO:0000256" key="7">
    <source>
        <dbReference type="SAM" id="Phobius"/>
    </source>
</evidence>
<dbReference type="InterPro" id="IPR052337">
    <property type="entry name" value="SAT4-like"/>
</dbReference>
<evidence type="ECO:0000256" key="4">
    <source>
        <dbReference type="ARBA" id="ARBA00023136"/>
    </source>
</evidence>
<sequence>MSTLTAAREDKVWESCAHVPITVVTVVLGFATLAVGLRTYARAVLTRQFGMDDYAAVIALVFAMGSGIMVASNTIYGAGHHMGDPKIDWTELPKYFRTFYISIVFYNASLTAIKLTFLLQYYRVLGTRQMRKVVVYALIFVTMWSISQLLIVIFSCTPIEKFWFGDSIPNGHCMPNLPFWYINAAGNIVTDQQKIALIGVFCLGFFTCAISIIRIQYLKLSDATTWDNVDSSCWSVSELGSGIVCSCLPTLRPLLSHVIPGMGSHSAPSHANTSGLGSKPRSGKFGGRSVVYPENVELQTQSDSQDQLEKHAAVIAHTAVPVQQGGHHSRTASKGLFGRSPSQNRGLGGTRTEEGSYVSPNHLGLRPTVRTEIRVGSSQQQSKWAGPMEGTIAVKHDLVVTQDYN</sequence>